<keyword evidence="3" id="KW-1185">Reference proteome</keyword>
<dbReference type="EMBL" id="AMGV01000005">
    <property type="protein sequence ID" value="KEF56520.1"/>
    <property type="molecule type" value="Genomic_DNA"/>
</dbReference>
<reference evidence="2 3" key="1">
    <citation type="submission" date="2013-03" db="EMBL/GenBank/DDBJ databases">
        <title>The Genome Sequence of Exophiala aquamarina CBS 119918.</title>
        <authorList>
            <consortium name="The Broad Institute Genomics Platform"/>
            <person name="Cuomo C."/>
            <person name="de Hoog S."/>
            <person name="Gorbushina A."/>
            <person name="Walker B."/>
            <person name="Young S.K."/>
            <person name="Zeng Q."/>
            <person name="Gargeya S."/>
            <person name="Fitzgerald M."/>
            <person name="Haas B."/>
            <person name="Abouelleil A."/>
            <person name="Allen A.W."/>
            <person name="Alvarado L."/>
            <person name="Arachchi H.M."/>
            <person name="Berlin A.M."/>
            <person name="Chapman S.B."/>
            <person name="Gainer-Dewar J."/>
            <person name="Goldberg J."/>
            <person name="Griggs A."/>
            <person name="Gujja S."/>
            <person name="Hansen M."/>
            <person name="Howarth C."/>
            <person name="Imamovic A."/>
            <person name="Ireland A."/>
            <person name="Larimer J."/>
            <person name="McCowan C."/>
            <person name="Murphy C."/>
            <person name="Pearson M."/>
            <person name="Poon T.W."/>
            <person name="Priest M."/>
            <person name="Roberts A."/>
            <person name="Saif S."/>
            <person name="Shea T."/>
            <person name="Sisk P."/>
            <person name="Sykes S."/>
            <person name="Wortman J."/>
            <person name="Nusbaum C."/>
            <person name="Birren B."/>
        </authorList>
    </citation>
    <scope>NUCLEOTIDE SEQUENCE [LARGE SCALE GENOMIC DNA]</scope>
    <source>
        <strain evidence="2 3">CBS 119918</strain>
    </source>
</reference>
<comment type="caution">
    <text evidence="2">The sequence shown here is derived from an EMBL/GenBank/DDBJ whole genome shotgun (WGS) entry which is preliminary data.</text>
</comment>
<dbReference type="AlphaFoldDB" id="A0A072PLU9"/>
<sequence length="299" mass="32846">MSSRISSLFLLALLVAATMFPTAASLRQQTPSTIGTPTSTQSLSDTHAVACVTGGGDWHMDPLIAERLSTSFCTRLLRPEVFPQPGIRAEGSGYPSDLGIVDDGDGKSRRMSGVDQKRVFRLRDIATDSEADISAIINTTLIEISGAVAEFMFYRSKTETILNTEYVRGTDEQCARDDCAEGFRRAVNTCKFNSHHIGGFAAYLTDCGLYSILVQNCSSNYVDRDCNTWHERWPDVGLKENMTLVWNITHGIGVNGSGSGKAVEDEEGEHIPDLRGIAERFAYVKDNLPSGGFWVDEWK</sequence>
<feature type="chain" id="PRO_5001681660" evidence="1">
    <location>
        <begin position="26"/>
        <end position="299"/>
    </location>
</feature>
<evidence type="ECO:0000256" key="1">
    <source>
        <dbReference type="SAM" id="SignalP"/>
    </source>
</evidence>
<dbReference type="OrthoDB" id="4160047at2759"/>
<protein>
    <submittedName>
        <fullName evidence="2">Uncharacterized protein</fullName>
    </submittedName>
</protein>
<dbReference type="HOGENOM" id="CLU_930760_0_0_1"/>
<keyword evidence="1" id="KW-0732">Signal</keyword>
<evidence type="ECO:0000313" key="2">
    <source>
        <dbReference type="EMBL" id="KEF56520.1"/>
    </source>
</evidence>
<dbReference type="Proteomes" id="UP000027920">
    <property type="component" value="Unassembled WGS sequence"/>
</dbReference>
<feature type="signal peptide" evidence="1">
    <location>
        <begin position="1"/>
        <end position="25"/>
    </location>
</feature>
<dbReference type="VEuPathDB" id="FungiDB:A1O9_06707"/>
<dbReference type="GeneID" id="25281624"/>
<accession>A0A072PLU9</accession>
<dbReference type="RefSeq" id="XP_013259110.1">
    <property type="nucleotide sequence ID" value="XM_013403656.1"/>
</dbReference>
<organism evidence="2 3">
    <name type="scientific">Exophiala aquamarina CBS 119918</name>
    <dbReference type="NCBI Taxonomy" id="1182545"/>
    <lineage>
        <taxon>Eukaryota</taxon>
        <taxon>Fungi</taxon>
        <taxon>Dikarya</taxon>
        <taxon>Ascomycota</taxon>
        <taxon>Pezizomycotina</taxon>
        <taxon>Eurotiomycetes</taxon>
        <taxon>Chaetothyriomycetidae</taxon>
        <taxon>Chaetothyriales</taxon>
        <taxon>Herpotrichiellaceae</taxon>
        <taxon>Exophiala</taxon>
    </lineage>
</organism>
<gene>
    <name evidence="2" type="ORF">A1O9_06707</name>
</gene>
<evidence type="ECO:0000313" key="3">
    <source>
        <dbReference type="Proteomes" id="UP000027920"/>
    </source>
</evidence>
<proteinExistence type="predicted"/>
<name>A0A072PLU9_9EURO</name>